<reference evidence="3 4" key="1">
    <citation type="submission" date="2019-06" db="EMBL/GenBank/DDBJ databases">
        <title>Whole genome sequence for Rhodospirillaceae sp. R148.</title>
        <authorList>
            <person name="Wang G."/>
        </authorList>
    </citation>
    <scope>NUCLEOTIDE SEQUENCE [LARGE SCALE GENOMIC DNA]</scope>
    <source>
        <strain evidence="3 4">R148</strain>
    </source>
</reference>
<proteinExistence type="predicted"/>
<comment type="caution">
    <text evidence="3">The sequence shown here is derived from an EMBL/GenBank/DDBJ whole genome shotgun (WGS) entry which is preliminary data.</text>
</comment>
<accession>A0A545TKJ0</accession>
<name>A0A545TKJ0_9PROT</name>
<dbReference type="Proteomes" id="UP000315252">
    <property type="component" value="Unassembled WGS sequence"/>
</dbReference>
<evidence type="ECO:0000259" key="2">
    <source>
        <dbReference type="PROSITE" id="PS51084"/>
    </source>
</evidence>
<dbReference type="AlphaFoldDB" id="A0A545TKJ0"/>
<dbReference type="Pfam" id="PF01230">
    <property type="entry name" value="HIT"/>
    <property type="match status" value="1"/>
</dbReference>
<evidence type="ECO:0000256" key="1">
    <source>
        <dbReference type="PROSITE-ProRule" id="PRU00464"/>
    </source>
</evidence>
<organism evidence="3 4">
    <name type="scientific">Denitrobaculum tricleocarpae</name>
    <dbReference type="NCBI Taxonomy" id="2591009"/>
    <lineage>
        <taxon>Bacteria</taxon>
        <taxon>Pseudomonadati</taxon>
        <taxon>Pseudomonadota</taxon>
        <taxon>Alphaproteobacteria</taxon>
        <taxon>Rhodospirillales</taxon>
        <taxon>Rhodospirillaceae</taxon>
        <taxon>Denitrobaculum</taxon>
    </lineage>
</organism>
<dbReference type="EMBL" id="VHSH01000007">
    <property type="protein sequence ID" value="TQV77744.1"/>
    <property type="molecule type" value="Genomic_DNA"/>
</dbReference>
<dbReference type="SUPFAM" id="SSF54197">
    <property type="entry name" value="HIT-like"/>
    <property type="match status" value="1"/>
</dbReference>
<evidence type="ECO:0000313" key="3">
    <source>
        <dbReference type="EMBL" id="TQV77744.1"/>
    </source>
</evidence>
<dbReference type="OrthoDB" id="9799145at2"/>
<dbReference type="PROSITE" id="PS51084">
    <property type="entry name" value="HIT_2"/>
    <property type="match status" value="1"/>
</dbReference>
<dbReference type="InterPro" id="IPR011146">
    <property type="entry name" value="HIT-like"/>
</dbReference>
<dbReference type="PIRSF" id="PIRSF000714">
    <property type="entry name" value="HIT"/>
    <property type="match status" value="1"/>
</dbReference>
<comment type="caution">
    <text evidence="1">Lacks conserved residue(s) required for the propagation of feature annotation.</text>
</comment>
<keyword evidence="4" id="KW-1185">Reference proteome</keyword>
<dbReference type="InterPro" id="IPR026026">
    <property type="entry name" value="HIT_Hint"/>
</dbReference>
<feature type="domain" description="HIT" evidence="2">
    <location>
        <begin position="37"/>
        <end position="106"/>
    </location>
</feature>
<dbReference type="RefSeq" id="WP_142898087.1">
    <property type="nucleotide sequence ID" value="NZ_ML660058.1"/>
</dbReference>
<dbReference type="Gene3D" id="3.30.428.10">
    <property type="entry name" value="HIT-like"/>
    <property type="match status" value="1"/>
</dbReference>
<protein>
    <submittedName>
        <fullName evidence="3">HIT family protein</fullName>
    </submittedName>
</protein>
<dbReference type="InterPro" id="IPR036265">
    <property type="entry name" value="HIT-like_sf"/>
</dbReference>
<sequence>MTEAFELHPKLAADTFAITTWPLCEVRVINDANYPWLVLVPRKAGLKDFDDLSPEDMALAGEEIRQASRALRELYRPDKMNVAALGNQVPQLHIHVVARFQGDAAWPNPIWGVVPARPYPDQDDERLVALKEALLGEIEV</sequence>
<dbReference type="GO" id="GO:0003824">
    <property type="term" value="F:catalytic activity"/>
    <property type="evidence" value="ECO:0007669"/>
    <property type="project" value="InterPro"/>
</dbReference>
<evidence type="ECO:0000313" key="4">
    <source>
        <dbReference type="Proteomes" id="UP000315252"/>
    </source>
</evidence>
<gene>
    <name evidence="3" type="ORF">FKG95_19475</name>
</gene>